<dbReference type="PANTHER" id="PTHR33710">
    <property type="entry name" value="BNAC02G09200D PROTEIN"/>
    <property type="match status" value="1"/>
</dbReference>
<evidence type="ECO:0000313" key="2">
    <source>
        <dbReference type="EMBL" id="KAJ8443141.1"/>
    </source>
</evidence>
<protein>
    <submittedName>
        <fullName evidence="2">Uncharacterized protein</fullName>
    </submittedName>
</protein>
<reference evidence="2" key="1">
    <citation type="submission" date="2022-04" db="EMBL/GenBank/DDBJ databases">
        <title>Carnegiea gigantea Genome sequencing and assembly v2.</title>
        <authorList>
            <person name="Copetti D."/>
            <person name="Sanderson M.J."/>
            <person name="Burquez A."/>
            <person name="Wojciechowski M.F."/>
        </authorList>
    </citation>
    <scope>NUCLEOTIDE SEQUENCE</scope>
    <source>
        <strain evidence="2">SGP5-SGP5p</strain>
        <tissue evidence="2">Aerial part</tissue>
    </source>
</reference>
<dbReference type="Proteomes" id="UP001153076">
    <property type="component" value="Unassembled WGS sequence"/>
</dbReference>
<name>A0A9Q1KF83_9CARY</name>
<evidence type="ECO:0000256" key="1">
    <source>
        <dbReference type="SAM" id="MobiDB-lite"/>
    </source>
</evidence>
<organism evidence="2 3">
    <name type="scientific">Carnegiea gigantea</name>
    <dbReference type="NCBI Taxonomy" id="171969"/>
    <lineage>
        <taxon>Eukaryota</taxon>
        <taxon>Viridiplantae</taxon>
        <taxon>Streptophyta</taxon>
        <taxon>Embryophyta</taxon>
        <taxon>Tracheophyta</taxon>
        <taxon>Spermatophyta</taxon>
        <taxon>Magnoliopsida</taxon>
        <taxon>eudicotyledons</taxon>
        <taxon>Gunneridae</taxon>
        <taxon>Pentapetalae</taxon>
        <taxon>Caryophyllales</taxon>
        <taxon>Cactineae</taxon>
        <taxon>Cactaceae</taxon>
        <taxon>Cactoideae</taxon>
        <taxon>Echinocereeae</taxon>
        <taxon>Carnegiea</taxon>
    </lineage>
</organism>
<keyword evidence="3" id="KW-1185">Reference proteome</keyword>
<accession>A0A9Q1KF83</accession>
<evidence type="ECO:0000313" key="3">
    <source>
        <dbReference type="Proteomes" id="UP001153076"/>
    </source>
</evidence>
<comment type="caution">
    <text evidence="2">The sequence shown here is derived from an EMBL/GenBank/DDBJ whole genome shotgun (WGS) entry which is preliminary data.</text>
</comment>
<dbReference type="SUPFAM" id="SSF56219">
    <property type="entry name" value="DNase I-like"/>
    <property type="match status" value="1"/>
</dbReference>
<feature type="compositionally biased region" description="Basic and acidic residues" evidence="1">
    <location>
        <begin position="1"/>
        <end position="21"/>
    </location>
</feature>
<dbReference type="PANTHER" id="PTHR33710:SF71">
    <property type="entry name" value="ENDONUCLEASE_EXONUCLEASE_PHOSPHATASE DOMAIN-CONTAINING PROTEIN"/>
    <property type="match status" value="1"/>
</dbReference>
<proteinExistence type="predicted"/>
<dbReference type="AlphaFoldDB" id="A0A9Q1KF83"/>
<feature type="region of interest" description="Disordered" evidence="1">
    <location>
        <begin position="1"/>
        <end position="26"/>
    </location>
</feature>
<dbReference type="EMBL" id="JAKOGI010000125">
    <property type="protein sequence ID" value="KAJ8443141.1"/>
    <property type="molecule type" value="Genomic_DNA"/>
</dbReference>
<dbReference type="OrthoDB" id="1001247at2759"/>
<sequence>MATRQRGSEGRQPRSEKKDHWTPTPMTLASLEKLEQRRSQNWRKLEPGSESFIHDNTSPHYSWLLPGWLAEERVVANGRVYRVSLGFFDDGVRGASFLTLCRRASIPIRPVFAFSSDYAGADEENRQKNGKAAVKWEKDDEAAEGSKLALCLLGRLWTSKKFNAFAFMTTMEKIWRLMHGMEIKDIADDIFLIQFYHWRDKEKTLEGHLERDCGAKEEDDTDIHNFTYGNRMNASPWQRLIRPSQRVKGKGGRSWHKIAGKKEYNFLSWQGGKDNVLKRLDRFVASPRWSQRFIWYKVHLPKRKSDHLPIFLEYQKQKNQKSHKRKTERPCRFEKVWLKDNACEQKIRETWNEYYAMSVGKKLGLLCRELHSTFTISTKGLGDEIREKQKRIEKLQKVQQTPQYYYDPAGNQYKTKYEILDTWEKLGVIVVDP</sequence>
<dbReference type="InterPro" id="IPR036691">
    <property type="entry name" value="Endo/exonu/phosph_ase_sf"/>
</dbReference>
<dbReference type="Gene3D" id="3.60.10.10">
    <property type="entry name" value="Endonuclease/exonuclease/phosphatase"/>
    <property type="match status" value="1"/>
</dbReference>
<gene>
    <name evidence="2" type="ORF">Cgig2_005692</name>
</gene>